<keyword evidence="2" id="KW-0489">Methyltransferase</keyword>
<dbReference type="SUPFAM" id="SSF53335">
    <property type="entry name" value="S-adenosyl-L-methionine-dependent methyltransferases"/>
    <property type="match status" value="1"/>
</dbReference>
<dbReference type="Gene3D" id="3.40.50.150">
    <property type="entry name" value="Vaccinia Virus protein VP39"/>
    <property type="match status" value="1"/>
</dbReference>
<protein>
    <submittedName>
        <fullName evidence="2">Methyltransferase domain-containing protein</fullName>
    </submittedName>
</protein>
<evidence type="ECO:0000313" key="2">
    <source>
        <dbReference type="EMBL" id="MTT76840.1"/>
    </source>
</evidence>
<dbReference type="Pfam" id="PF08241">
    <property type="entry name" value="Methyltransf_11"/>
    <property type="match status" value="1"/>
</dbReference>
<dbReference type="GO" id="GO:0008757">
    <property type="term" value="F:S-adenosylmethionine-dependent methyltransferase activity"/>
    <property type="evidence" value="ECO:0007669"/>
    <property type="project" value="InterPro"/>
</dbReference>
<evidence type="ECO:0000313" key="3">
    <source>
        <dbReference type="EMBL" id="MTU04972.1"/>
    </source>
</evidence>
<evidence type="ECO:0000313" key="5">
    <source>
        <dbReference type="Proteomes" id="UP000484547"/>
    </source>
</evidence>
<feature type="domain" description="Methyltransferase type 11" evidence="1">
    <location>
        <begin position="63"/>
        <end position="157"/>
    </location>
</feature>
<keyword evidence="4" id="KW-1185">Reference proteome</keyword>
<dbReference type="GO" id="GO:0032259">
    <property type="term" value="P:methylation"/>
    <property type="evidence" value="ECO:0007669"/>
    <property type="project" value="UniProtKB-KW"/>
</dbReference>
<dbReference type="Proteomes" id="UP000484547">
    <property type="component" value="Unassembled WGS sequence"/>
</dbReference>
<reference evidence="4 5" key="1">
    <citation type="journal article" date="2019" name="Nat. Med.">
        <title>A library of human gut bacterial isolates paired with longitudinal multiomics data enables mechanistic microbiome research.</title>
        <authorList>
            <person name="Poyet M."/>
            <person name="Groussin M."/>
            <person name="Gibbons S.M."/>
            <person name="Avila-Pacheco J."/>
            <person name="Jiang X."/>
            <person name="Kearney S.M."/>
            <person name="Perrotta A.R."/>
            <person name="Berdy B."/>
            <person name="Zhao S."/>
            <person name="Lieberman T.D."/>
            <person name="Swanson P.K."/>
            <person name="Smith M."/>
            <person name="Roesemann S."/>
            <person name="Alexander J.E."/>
            <person name="Rich S.A."/>
            <person name="Livny J."/>
            <person name="Vlamakis H."/>
            <person name="Clish C."/>
            <person name="Bullock K."/>
            <person name="Deik A."/>
            <person name="Scott J."/>
            <person name="Pierce K.A."/>
            <person name="Xavier R.J."/>
            <person name="Alm E.J."/>
        </authorList>
    </citation>
    <scope>NUCLEOTIDE SEQUENCE [LARGE SCALE GENOMIC DNA]</scope>
    <source>
        <strain evidence="2 5">BIOML-A13</strain>
        <strain evidence="3 4">BIOML-A3</strain>
    </source>
</reference>
<dbReference type="InterPro" id="IPR029063">
    <property type="entry name" value="SAM-dependent_MTases_sf"/>
</dbReference>
<dbReference type="PANTHER" id="PTHR43591">
    <property type="entry name" value="METHYLTRANSFERASE"/>
    <property type="match status" value="1"/>
</dbReference>
<evidence type="ECO:0000259" key="1">
    <source>
        <dbReference type="Pfam" id="PF08241"/>
    </source>
</evidence>
<dbReference type="PANTHER" id="PTHR43591:SF24">
    <property type="entry name" value="2-METHOXY-6-POLYPRENYL-1,4-BENZOQUINOL METHYLASE, MITOCHONDRIAL"/>
    <property type="match status" value="1"/>
</dbReference>
<sequence length="250" mass="28098">MSDLSKKTLISSGDTKNYIENYWTKRADAFAALRRQELHSEKYSQWQREIVQHLPPAKQLRILDVGCGAGFFSVLLANEGHLVTGIDLTPAMIAQAETLAAAEGCSCTFQTADAEHTAFSDGSFDVVIARNLMWNLPHPETAYAEWLRVLAPKGILLNYDAEYAKDHHRQKLPALNAHADVSAELLNECHNIYHMLEISLFERPRWDLEILKALGSCSCSVDQSVGDRIYAEQDIFYIPVPMFCIKAVKN</sequence>
<comment type="caution">
    <text evidence="2">The sequence shown here is derived from an EMBL/GenBank/DDBJ whole genome shotgun (WGS) entry which is preliminary data.</text>
</comment>
<dbReference type="CDD" id="cd02440">
    <property type="entry name" value="AdoMet_MTases"/>
    <property type="match status" value="1"/>
</dbReference>
<gene>
    <name evidence="2" type="ORF">GMD11_11320</name>
    <name evidence="3" type="ORF">GMD18_11315</name>
</gene>
<dbReference type="InterPro" id="IPR013216">
    <property type="entry name" value="Methyltransf_11"/>
</dbReference>
<organism evidence="2 5">
    <name type="scientific">Phascolarctobacterium faecium</name>
    <dbReference type="NCBI Taxonomy" id="33025"/>
    <lineage>
        <taxon>Bacteria</taxon>
        <taxon>Bacillati</taxon>
        <taxon>Bacillota</taxon>
        <taxon>Negativicutes</taxon>
        <taxon>Acidaminococcales</taxon>
        <taxon>Acidaminococcaceae</taxon>
        <taxon>Phascolarctobacterium</taxon>
    </lineage>
</organism>
<dbReference type="EMBL" id="WNBM01000012">
    <property type="protein sequence ID" value="MTT76840.1"/>
    <property type="molecule type" value="Genomic_DNA"/>
</dbReference>
<keyword evidence="2" id="KW-0808">Transferase</keyword>
<evidence type="ECO:0000313" key="4">
    <source>
        <dbReference type="Proteomes" id="UP000443070"/>
    </source>
</evidence>
<dbReference type="AlphaFoldDB" id="A0A7X2XHK5"/>
<dbReference type="Proteomes" id="UP000443070">
    <property type="component" value="Unassembled WGS sequence"/>
</dbReference>
<name>A0A7X2XHK5_9FIRM</name>
<proteinExistence type="predicted"/>
<dbReference type="OrthoDB" id="5522265at2"/>
<dbReference type="EMBL" id="WNBW01000014">
    <property type="protein sequence ID" value="MTU04972.1"/>
    <property type="molecule type" value="Genomic_DNA"/>
</dbReference>
<dbReference type="RefSeq" id="WP_113078209.1">
    <property type="nucleotide sequence ID" value="NZ_JAUUOS010000068.1"/>
</dbReference>
<accession>A0A7X2XHK5</accession>